<sequence length="430" mass="46563">MAEPELGQTNYWWVNQGQTYPQERKAGILWAPKVQKNGVQPLHWQSMLDVRAGDVILHYAKGVRALSVVATAAVDAHRPGDLPEDMWDRDGRVVRTTYSEAADAIALDELLLDERLREPQGGPFDRAGKVKQGYLFPLSKTFGKSFTATFSDRFPALGVAAGSYVPSEARMEAAELLRALIGVPLLTVKGRTNKILAVQPPDVVVATESSPAGALVQIAWVEEALQLLREHGSVTIHPDQVGYRSAFIGAVLLQLPYAQATGSPPVISFQAGAAIESDASPTPPTDKVAADPFTGSLEKPFAGTQRGEQPALRRRLLGSMSEAECAICGETYPARLLWAAHIKPRSICTDAERRDLSHVGMLACVFGCDALFETGYISVNENGQIVTSSFGSEHKAIATKVADLEGRLVSTHTKASSAYYAWHHSNMFRG</sequence>
<name>A0ABX9D8V3_9ACTN</name>
<proteinExistence type="predicted"/>
<protein>
    <recommendedName>
        <fullName evidence="4">HNH nuclease domain-containing protein</fullName>
    </recommendedName>
</protein>
<dbReference type="RefSeq" id="WP_112734964.1">
    <property type="nucleotide sequence ID" value="NZ_PYAC01000002.1"/>
</dbReference>
<gene>
    <name evidence="2" type="ORF">MED15_01176</name>
</gene>
<evidence type="ECO:0000313" key="3">
    <source>
        <dbReference type="Proteomes" id="UP000249045"/>
    </source>
</evidence>
<reference evidence="2 3" key="1">
    <citation type="submission" date="2018-03" db="EMBL/GenBank/DDBJ databases">
        <title>Defining the species Micromonospora saelicesensis and Micromonospora noduli under the framework of genomics.</title>
        <authorList>
            <person name="Riesco R."/>
            <person name="Trujillo M.E."/>
        </authorList>
    </citation>
    <scope>NUCLEOTIDE SEQUENCE [LARGE SCALE GENOMIC DNA]</scope>
    <source>
        <strain evidence="2 3">MED15</strain>
    </source>
</reference>
<accession>A0ABX9D8V3</accession>
<dbReference type="EMBL" id="PYAC01000002">
    <property type="protein sequence ID" value="RAO23336.1"/>
    <property type="molecule type" value="Genomic_DNA"/>
</dbReference>
<feature type="region of interest" description="Disordered" evidence="1">
    <location>
        <begin position="277"/>
        <end position="308"/>
    </location>
</feature>
<keyword evidence="3" id="KW-1185">Reference proteome</keyword>
<dbReference type="Proteomes" id="UP000249045">
    <property type="component" value="Unassembled WGS sequence"/>
</dbReference>
<evidence type="ECO:0000256" key="1">
    <source>
        <dbReference type="SAM" id="MobiDB-lite"/>
    </source>
</evidence>
<comment type="caution">
    <text evidence="2">The sequence shown here is derived from an EMBL/GenBank/DDBJ whole genome shotgun (WGS) entry which is preliminary data.</text>
</comment>
<evidence type="ECO:0008006" key="4">
    <source>
        <dbReference type="Google" id="ProtNLM"/>
    </source>
</evidence>
<evidence type="ECO:0000313" key="2">
    <source>
        <dbReference type="EMBL" id="RAO23336.1"/>
    </source>
</evidence>
<organism evidence="2 3">
    <name type="scientific">Micromonospora noduli</name>
    <dbReference type="NCBI Taxonomy" id="709876"/>
    <lineage>
        <taxon>Bacteria</taxon>
        <taxon>Bacillati</taxon>
        <taxon>Actinomycetota</taxon>
        <taxon>Actinomycetes</taxon>
        <taxon>Micromonosporales</taxon>
        <taxon>Micromonosporaceae</taxon>
        <taxon>Micromonospora</taxon>
    </lineage>
</organism>